<reference evidence="1 2" key="1">
    <citation type="submission" date="2018-07" db="EMBL/GenBank/DDBJ databases">
        <title>Genomic Encyclopedia of Type Strains, Phase III (KMG-III): the genomes of soil and plant-associated and newly described type strains.</title>
        <authorList>
            <person name="Whitman W."/>
        </authorList>
    </citation>
    <scope>NUCLEOTIDE SEQUENCE [LARGE SCALE GENOMIC DNA]</scope>
    <source>
        <strain evidence="1 2">CECT 7287</strain>
    </source>
</reference>
<dbReference type="EMBL" id="QRDZ01000053">
    <property type="protein sequence ID" value="RED52944.1"/>
    <property type="molecule type" value="Genomic_DNA"/>
</dbReference>
<organism evidence="1 2">
    <name type="scientific">Cohnella phaseoli</name>
    <dbReference type="NCBI Taxonomy" id="456490"/>
    <lineage>
        <taxon>Bacteria</taxon>
        <taxon>Bacillati</taxon>
        <taxon>Bacillota</taxon>
        <taxon>Bacilli</taxon>
        <taxon>Bacillales</taxon>
        <taxon>Paenibacillaceae</taxon>
        <taxon>Cohnella</taxon>
    </lineage>
</organism>
<proteinExistence type="predicted"/>
<keyword evidence="2" id="KW-1185">Reference proteome</keyword>
<dbReference type="Proteomes" id="UP000256977">
    <property type="component" value="Unassembled WGS sequence"/>
</dbReference>
<evidence type="ECO:0000313" key="1">
    <source>
        <dbReference type="EMBL" id="RED52944.1"/>
    </source>
</evidence>
<sequence length="117" mass="13390">MFLFFSAARGDLYNIPQRPIGLQQVFYSKTRFFLLIFSTAFADLFDRPRGARSNLTHATSRVNCLRQHFSQKLIFHRIPYFLTLSGLLPNELRPAASIATPAPDRCPAPLAEQRFQS</sequence>
<name>A0A3D9HTV3_9BACL</name>
<gene>
    <name evidence="1" type="ORF">DFP98_15335</name>
</gene>
<accession>A0A3D9HTV3</accession>
<comment type="caution">
    <text evidence="1">The sequence shown here is derived from an EMBL/GenBank/DDBJ whole genome shotgun (WGS) entry which is preliminary data.</text>
</comment>
<protein>
    <submittedName>
        <fullName evidence="1">Uncharacterized protein</fullName>
    </submittedName>
</protein>
<evidence type="ECO:0000313" key="2">
    <source>
        <dbReference type="Proteomes" id="UP000256977"/>
    </source>
</evidence>
<dbReference type="AlphaFoldDB" id="A0A3D9HTV3"/>